<accession>A0ABY5DS90</accession>
<dbReference type="RefSeq" id="WP_254571587.1">
    <property type="nucleotide sequence ID" value="NZ_CP098502.1"/>
</dbReference>
<dbReference type="Pfam" id="PF12697">
    <property type="entry name" value="Abhydrolase_6"/>
    <property type="match status" value="1"/>
</dbReference>
<reference evidence="2 3" key="1">
    <citation type="submission" date="2022-06" db="EMBL/GenBank/DDBJ databases">
        <title>Paraconexibacter antarcticus.</title>
        <authorList>
            <person name="Kim C.S."/>
        </authorList>
    </citation>
    <scope>NUCLEOTIDE SEQUENCE [LARGE SCALE GENOMIC DNA]</scope>
    <source>
        <strain evidence="2 3">02-257</strain>
    </source>
</reference>
<evidence type="ECO:0000259" key="1">
    <source>
        <dbReference type="Pfam" id="PF12697"/>
    </source>
</evidence>
<keyword evidence="2" id="KW-0378">Hydrolase</keyword>
<evidence type="ECO:0000313" key="3">
    <source>
        <dbReference type="Proteomes" id="UP001056035"/>
    </source>
</evidence>
<sequence length="297" mass="32330">MQEPLFEHRLDLAGFQTRALELEGEGPPLLLLHGYADSADTWRLLLHRLGRQGRRALAVDLPGFGTASRLARDELVLPQLDRLVAAAARHLADEAGAPVVVAGNSLGGCAALRAAADPSLPIAAAVPIAPAGFDHATWLRTIEAQPVIRHLLGAPLPVPEVAVRAAVGEVFRQLAFAHPRAASGEVIAAFTQHHRSRRDLRRYLATGNRMMPELLNEPIPFHRIAVPLMLIWGDRDRLVGHRGGRHLLDARPDTRFELLRDVGHCPQLEVPDRVLTLLDDFGTGAANHARSPRARTG</sequence>
<name>A0ABY5DS90_9ACTN</name>
<dbReference type="SUPFAM" id="SSF53474">
    <property type="entry name" value="alpha/beta-Hydrolases"/>
    <property type="match status" value="1"/>
</dbReference>
<dbReference type="PRINTS" id="PR00111">
    <property type="entry name" value="ABHYDROLASE"/>
</dbReference>
<dbReference type="Proteomes" id="UP001056035">
    <property type="component" value="Chromosome"/>
</dbReference>
<keyword evidence="3" id="KW-1185">Reference proteome</keyword>
<dbReference type="GO" id="GO:0016787">
    <property type="term" value="F:hydrolase activity"/>
    <property type="evidence" value="ECO:0007669"/>
    <property type="project" value="UniProtKB-KW"/>
</dbReference>
<dbReference type="EMBL" id="CP098502">
    <property type="protein sequence ID" value="UTI64895.1"/>
    <property type="molecule type" value="Genomic_DNA"/>
</dbReference>
<dbReference type="PANTHER" id="PTHR46438">
    <property type="entry name" value="ALPHA/BETA-HYDROLASES SUPERFAMILY PROTEIN"/>
    <property type="match status" value="1"/>
</dbReference>
<evidence type="ECO:0000313" key="2">
    <source>
        <dbReference type="EMBL" id="UTI64895.1"/>
    </source>
</evidence>
<dbReference type="InterPro" id="IPR000073">
    <property type="entry name" value="AB_hydrolase_1"/>
</dbReference>
<gene>
    <name evidence="2" type="ORF">NBH00_01500</name>
</gene>
<dbReference type="PRINTS" id="PR00412">
    <property type="entry name" value="EPOXHYDRLASE"/>
</dbReference>
<dbReference type="Gene3D" id="3.40.50.1820">
    <property type="entry name" value="alpha/beta hydrolase"/>
    <property type="match status" value="1"/>
</dbReference>
<dbReference type="InterPro" id="IPR000639">
    <property type="entry name" value="Epox_hydrolase-like"/>
</dbReference>
<proteinExistence type="predicted"/>
<feature type="domain" description="AB hydrolase-1" evidence="1">
    <location>
        <begin position="29"/>
        <end position="275"/>
    </location>
</feature>
<dbReference type="InterPro" id="IPR029058">
    <property type="entry name" value="AB_hydrolase_fold"/>
</dbReference>
<organism evidence="2 3">
    <name type="scientific">Paraconexibacter antarcticus</name>
    <dbReference type="NCBI Taxonomy" id="2949664"/>
    <lineage>
        <taxon>Bacteria</taxon>
        <taxon>Bacillati</taxon>
        <taxon>Actinomycetota</taxon>
        <taxon>Thermoleophilia</taxon>
        <taxon>Solirubrobacterales</taxon>
        <taxon>Paraconexibacteraceae</taxon>
        <taxon>Paraconexibacter</taxon>
    </lineage>
</organism>
<protein>
    <submittedName>
        <fullName evidence="2">Alpha/beta fold hydrolase</fullName>
    </submittedName>
</protein>